<organism evidence="1 2">
    <name type="scientific">Armillaria luteobubalina</name>
    <dbReference type="NCBI Taxonomy" id="153913"/>
    <lineage>
        <taxon>Eukaryota</taxon>
        <taxon>Fungi</taxon>
        <taxon>Dikarya</taxon>
        <taxon>Basidiomycota</taxon>
        <taxon>Agaricomycotina</taxon>
        <taxon>Agaricomycetes</taxon>
        <taxon>Agaricomycetidae</taxon>
        <taxon>Agaricales</taxon>
        <taxon>Marasmiineae</taxon>
        <taxon>Physalacriaceae</taxon>
        <taxon>Armillaria</taxon>
    </lineage>
</organism>
<accession>A0AA39P7H3</accession>
<dbReference type="AlphaFoldDB" id="A0AA39P7H3"/>
<evidence type="ECO:0000313" key="2">
    <source>
        <dbReference type="Proteomes" id="UP001175228"/>
    </source>
</evidence>
<sequence>MQRFFPQIIDYTLEDRYWIKKFPFHATSDELNSNVIAYGLGMPERKSDIVMLQNPYNSENKSRTETQGWNEVILTSLWFPVPMVYADISENGYNNGNRSLCQF</sequence>
<proteinExistence type="predicted"/>
<evidence type="ECO:0000313" key="1">
    <source>
        <dbReference type="EMBL" id="KAK0479013.1"/>
    </source>
</evidence>
<comment type="caution">
    <text evidence="1">The sequence shown here is derived from an EMBL/GenBank/DDBJ whole genome shotgun (WGS) entry which is preliminary data.</text>
</comment>
<name>A0AA39P7H3_9AGAR</name>
<protein>
    <submittedName>
        <fullName evidence="1">Uncharacterized protein</fullName>
    </submittedName>
</protein>
<gene>
    <name evidence="1" type="ORF">EDD18DRAFT_1364461</name>
</gene>
<dbReference type="Proteomes" id="UP001175228">
    <property type="component" value="Unassembled WGS sequence"/>
</dbReference>
<dbReference type="EMBL" id="JAUEPU010000092">
    <property type="protein sequence ID" value="KAK0479013.1"/>
    <property type="molecule type" value="Genomic_DNA"/>
</dbReference>
<reference evidence="1" key="1">
    <citation type="submission" date="2023-06" db="EMBL/GenBank/DDBJ databases">
        <authorList>
            <consortium name="Lawrence Berkeley National Laboratory"/>
            <person name="Ahrendt S."/>
            <person name="Sahu N."/>
            <person name="Indic B."/>
            <person name="Wong-Bajracharya J."/>
            <person name="Merenyi Z."/>
            <person name="Ke H.-M."/>
            <person name="Monk M."/>
            <person name="Kocsube S."/>
            <person name="Drula E."/>
            <person name="Lipzen A."/>
            <person name="Balint B."/>
            <person name="Henrissat B."/>
            <person name="Andreopoulos B."/>
            <person name="Martin F.M."/>
            <person name="Harder C.B."/>
            <person name="Rigling D."/>
            <person name="Ford K.L."/>
            <person name="Foster G.D."/>
            <person name="Pangilinan J."/>
            <person name="Papanicolaou A."/>
            <person name="Barry K."/>
            <person name="LaButti K."/>
            <person name="Viragh M."/>
            <person name="Koriabine M."/>
            <person name="Yan M."/>
            <person name="Riley R."/>
            <person name="Champramary S."/>
            <person name="Plett K.L."/>
            <person name="Tsai I.J."/>
            <person name="Slot J."/>
            <person name="Sipos G."/>
            <person name="Plett J."/>
            <person name="Nagy L.G."/>
            <person name="Grigoriev I.V."/>
        </authorList>
    </citation>
    <scope>NUCLEOTIDE SEQUENCE</scope>
    <source>
        <strain evidence="1">HWK02</strain>
    </source>
</reference>
<keyword evidence="2" id="KW-1185">Reference proteome</keyword>